<organism evidence="2 3">
    <name type="scientific">Ehrlichia sennetsu (strain ATCC VR-367 / Miyayama)</name>
    <name type="common">Neorickettsia sennetsu</name>
    <dbReference type="NCBI Taxonomy" id="222891"/>
    <lineage>
        <taxon>Bacteria</taxon>
        <taxon>Pseudomonadati</taxon>
        <taxon>Pseudomonadota</taxon>
        <taxon>Alphaproteobacteria</taxon>
        <taxon>Rickettsiales</taxon>
        <taxon>Anaplasmataceae</taxon>
        <taxon>Ehrlichia</taxon>
    </lineage>
</organism>
<evidence type="ECO:0000313" key="3">
    <source>
        <dbReference type="Proteomes" id="UP000001942"/>
    </source>
</evidence>
<evidence type="ECO:0000313" key="2">
    <source>
        <dbReference type="EMBL" id="ABD46133.1"/>
    </source>
</evidence>
<gene>
    <name evidence="2" type="ordered locus">NSE_0113</name>
</gene>
<proteinExistence type="predicted"/>
<dbReference type="KEGG" id="nse:NSE_0113"/>
<evidence type="ECO:0000256" key="1">
    <source>
        <dbReference type="SAM" id="Phobius"/>
    </source>
</evidence>
<feature type="transmembrane region" description="Helical" evidence="1">
    <location>
        <begin position="7"/>
        <end position="26"/>
    </location>
</feature>
<name>Q2GET3_EHRS3</name>
<dbReference type="AlphaFoldDB" id="Q2GET3"/>
<keyword evidence="3" id="KW-1185">Reference proteome</keyword>
<keyword evidence="1" id="KW-1133">Transmembrane helix</keyword>
<accession>Q2GET3</accession>
<dbReference type="RefSeq" id="WP_011451519.1">
    <property type="nucleotide sequence ID" value="NC_007798.1"/>
</dbReference>
<dbReference type="EMBL" id="CP000237">
    <property type="protein sequence ID" value="ABD46133.1"/>
    <property type="molecule type" value="Genomic_DNA"/>
</dbReference>
<dbReference type="Proteomes" id="UP000001942">
    <property type="component" value="Chromosome"/>
</dbReference>
<dbReference type="OrthoDB" id="7165788at2"/>
<keyword evidence="1" id="KW-0472">Membrane</keyword>
<sequence length="262" mass="28339">MGKREELFIAFGVILFLLLAAGLYWLCRVRSRRAVDSALEEIRLTGLVPGLQGIQFSADGVLGPAGATEPTWEGAVVVLDTSDAPLRGVYPDTPLWRVFRLVDKDVPQGTLEAFGRHSFLDGPQIRSSSGTTICTVTHVCPGDLHTPAQPGRAGVAKVKGALRQVAEKYACLCAMQLYGGRSTYEGLPVTVLMTVPFSEVNNGIMPKVEQARYFAGCLAVASSRYPGRRSHVPFKLCCDGEEMRRICTDAAYNAARGSAQCR</sequence>
<dbReference type="HOGENOM" id="CLU_1045203_0_0_5"/>
<protein>
    <submittedName>
        <fullName evidence="2">Uncharacterized protein</fullName>
    </submittedName>
</protein>
<reference evidence="2 3" key="1">
    <citation type="journal article" date="2006" name="PLoS Genet.">
        <title>Comparative genomics of emerging human ehrlichiosis agents.</title>
        <authorList>
            <person name="Dunning Hotopp J.C."/>
            <person name="Lin M."/>
            <person name="Madupu R."/>
            <person name="Crabtree J."/>
            <person name="Angiuoli S.V."/>
            <person name="Eisen J.A."/>
            <person name="Seshadri R."/>
            <person name="Ren Q."/>
            <person name="Wu M."/>
            <person name="Utterback T.R."/>
            <person name="Smith S."/>
            <person name="Lewis M."/>
            <person name="Khouri H."/>
            <person name="Zhang C."/>
            <person name="Niu H."/>
            <person name="Lin Q."/>
            <person name="Ohashi N."/>
            <person name="Zhi N."/>
            <person name="Nelson W."/>
            <person name="Brinkac L.M."/>
            <person name="Dodson R.J."/>
            <person name="Rosovitz M.J."/>
            <person name="Sundaram J."/>
            <person name="Daugherty S.C."/>
            <person name="Davidsen T."/>
            <person name="Durkin A.S."/>
            <person name="Gwinn M."/>
            <person name="Haft D.H."/>
            <person name="Selengut J.D."/>
            <person name="Sullivan S.A."/>
            <person name="Zafar N."/>
            <person name="Zhou L."/>
            <person name="Benahmed F."/>
            <person name="Forberger H."/>
            <person name="Halpin R."/>
            <person name="Mulligan S."/>
            <person name="Robinson J."/>
            <person name="White O."/>
            <person name="Rikihisa Y."/>
            <person name="Tettelin H."/>
        </authorList>
    </citation>
    <scope>NUCLEOTIDE SEQUENCE [LARGE SCALE GENOMIC DNA]</scope>
    <source>
        <strain evidence="3">ATCC VR-367 / Miyayama</strain>
    </source>
</reference>
<keyword evidence="1" id="KW-0812">Transmembrane</keyword>